<accession>A0AAJ1A7H4</accession>
<evidence type="ECO:0000313" key="1">
    <source>
        <dbReference type="EMBL" id="MBY5628460.1"/>
    </source>
</evidence>
<dbReference type="EMBL" id="JAAXEP010000004">
    <property type="protein sequence ID" value="MBY5628460.1"/>
    <property type="molecule type" value="Genomic_DNA"/>
</dbReference>
<gene>
    <name evidence="1" type="ORF">HFO42_10090</name>
</gene>
<proteinExistence type="predicted"/>
<dbReference type="Proteomes" id="UP000825699">
    <property type="component" value="Unassembled WGS sequence"/>
</dbReference>
<comment type="caution">
    <text evidence="1">The sequence shown here is derived from an EMBL/GenBank/DDBJ whole genome shotgun (WGS) entry which is preliminary data.</text>
</comment>
<protein>
    <submittedName>
        <fullName evidence="1">Uncharacterized protein</fullName>
    </submittedName>
</protein>
<evidence type="ECO:0000313" key="2">
    <source>
        <dbReference type="Proteomes" id="UP000825699"/>
    </source>
</evidence>
<reference evidence="1" key="1">
    <citation type="submission" date="2020-04" db="EMBL/GenBank/DDBJ databases">
        <title>Global-level population genomics supports evidence of horizontal gene transfer on evolution of Rhizobia in Lentils.</title>
        <authorList>
            <person name="Gai Y."/>
            <person name="Cook D."/>
            <person name="Riely B."/>
        </authorList>
    </citation>
    <scope>NUCLEOTIDE SEQUENCE</scope>
    <source>
        <strain evidence="1">Derici101B</strain>
    </source>
</reference>
<dbReference type="AlphaFoldDB" id="A0AAJ1A7H4"/>
<sequence>MWVCSRPVPEMRLGIHTFSRDPATGEVVTGQERMGGTALYELTVGGVTASRLS</sequence>
<dbReference type="RefSeq" id="WP_222029164.1">
    <property type="nucleotide sequence ID" value="NZ_JAAXDY010000013.1"/>
</dbReference>
<organism evidence="1 2">
    <name type="scientific">Rhizobium leguminosarum</name>
    <dbReference type="NCBI Taxonomy" id="384"/>
    <lineage>
        <taxon>Bacteria</taxon>
        <taxon>Pseudomonadati</taxon>
        <taxon>Pseudomonadota</taxon>
        <taxon>Alphaproteobacteria</taxon>
        <taxon>Hyphomicrobiales</taxon>
        <taxon>Rhizobiaceae</taxon>
        <taxon>Rhizobium/Agrobacterium group</taxon>
        <taxon>Rhizobium</taxon>
    </lineage>
</organism>
<name>A0AAJ1A7H4_RHILE</name>